<protein>
    <submittedName>
        <fullName evidence="2">Methyltransferase type 12</fullName>
    </submittedName>
</protein>
<dbReference type="EMBL" id="AP022560">
    <property type="protein sequence ID" value="BBX02945.1"/>
    <property type="molecule type" value="Genomic_DNA"/>
</dbReference>
<dbReference type="InterPro" id="IPR034660">
    <property type="entry name" value="DinB/YfiT-like"/>
</dbReference>
<keyword evidence="2" id="KW-0489">Methyltransferase</keyword>
<dbReference type="Proteomes" id="UP000466681">
    <property type="component" value="Chromosome"/>
</dbReference>
<sequence>MTAEHDPIEPDTKDWTWVLSRPCPDCGFDPNAVHHTEVAEVIRTNAAQWVPRLARADVRERPQPTVWSTLEYGCHIRDVHRIFNHRVRLMLEEDEPLFSNWDQDATAHADNYGAQDPAAVANELVEAANTVADTYTSVPSDAWSRRGLRSNGSEFTVASIAIYHLHDIVHHAHDVDHG</sequence>
<dbReference type="InterPro" id="IPR024775">
    <property type="entry name" value="DinB-like"/>
</dbReference>
<keyword evidence="2" id="KW-0808">Transferase</keyword>
<gene>
    <name evidence="2" type="ORF">MMOR_38810</name>
</gene>
<organism evidence="2 3">
    <name type="scientific">Mycolicibacterium moriokaense</name>
    <dbReference type="NCBI Taxonomy" id="39691"/>
    <lineage>
        <taxon>Bacteria</taxon>
        <taxon>Bacillati</taxon>
        <taxon>Actinomycetota</taxon>
        <taxon>Actinomycetes</taxon>
        <taxon>Mycobacteriales</taxon>
        <taxon>Mycobacteriaceae</taxon>
        <taxon>Mycolicibacterium</taxon>
    </lineage>
</organism>
<feature type="domain" description="DinB-like" evidence="1">
    <location>
        <begin position="43"/>
        <end position="172"/>
    </location>
</feature>
<dbReference type="GO" id="GO:0032259">
    <property type="term" value="P:methylation"/>
    <property type="evidence" value="ECO:0007669"/>
    <property type="project" value="UniProtKB-KW"/>
</dbReference>
<dbReference type="RefSeq" id="WP_083149695.1">
    <property type="nucleotide sequence ID" value="NZ_AP022560.1"/>
</dbReference>
<reference evidence="2 3" key="1">
    <citation type="journal article" date="2019" name="Emerg. Microbes Infect.">
        <title>Comprehensive subspecies identification of 175 nontuberculous mycobacteria species based on 7547 genomic profiles.</title>
        <authorList>
            <person name="Matsumoto Y."/>
            <person name="Kinjo T."/>
            <person name="Motooka D."/>
            <person name="Nabeya D."/>
            <person name="Jung N."/>
            <person name="Uechi K."/>
            <person name="Horii T."/>
            <person name="Iida T."/>
            <person name="Fujita J."/>
            <person name="Nakamura S."/>
        </authorList>
    </citation>
    <scope>NUCLEOTIDE SEQUENCE [LARGE SCALE GENOMIC DNA]</scope>
    <source>
        <strain evidence="2 3">JCM 6375</strain>
    </source>
</reference>
<accession>A0AAD1HDT5</accession>
<evidence type="ECO:0000313" key="2">
    <source>
        <dbReference type="EMBL" id="BBX02945.1"/>
    </source>
</evidence>
<keyword evidence="3" id="KW-1185">Reference proteome</keyword>
<dbReference type="SUPFAM" id="SSF109854">
    <property type="entry name" value="DinB/YfiT-like putative metalloenzymes"/>
    <property type="match status" value="1"/>
</dbReference>
<dbReference type="Gene3D" id="1.20.120.450">
    <property type="entry name" value="dinb family like domain"/>
    <property type="match status" value="1"/>
</dbReference>
<dbReference type="AlphaFoldDB" id="A0AAD1HDT5"/>
<dbReference type="GO" id="GO:0008168">
    <property type="term" value="F:methyltransferase activity"/>
    <property type="evidence" value="ECO:0007669"/>
    <property type="project" value="UniProtKB-KW"/>
</dbReference>
<dbReference type="KEGG" id="mmor:MMOR_38810"/>
<name>A0AAD1HDT5_9MYCO</name>
<evidence type="ECO:0000259" key="1">
    <source>
        <dbReference type="Pfam" id="PF12867"/>
    </source>
</evidence>
<dbReference type="Pfam" id="PF12867">
    <property type="entry name" value="DinB_2"/>
    <property type="match status" value="1"/>
</dbReference>
<evidence type="ECO:0000313" key="3">
    <source>
        <dbReference type="Proteomes" id="UP000466681"/>
    </source>
</evidence>
<proteinExistence type="predicted"/>